<accession>A0A183PHA2</accession>
<evidence type="ECO:0000313" key="1">
    <source>
        <dbReference type="EMBL" id="VDP64227.1"/>
    </source>
</evidence>
<dbReference type="Proteomes" id="UP000269396">
    <property type="component" value="Unassembled WGS sequence"/>
</dbReference>
<name>A0A183PHA2_9TREM</name>
<proteinExistence type="predicted"/>
<protein>
    <submittedName>
        <fullName evidence="1">Uncharacterized protein</fullName>
    </submittedName>
</protein>
<gene>
    <name evidence="1" type="ORF">SMTD_LOCUS13738</name>
</gene>
<dbReference type="AlphaFoldDB" id="A0A183PHA2"/>
<sequence>MQSSDETHGENKPKWLIKKEKNKAWIAKKKRARKIKALKKQHLVNESSHPEICERKNKEIIETKQENNVKDIDELLVDYRLLKKSYKGKVYPRIELPKI</sequence>
<reference evidence="1 2" key="1">
    <citation type="submission" date="2018-11" db="EMBL/GenBank/DDBJ databases">
        <authorList>
            <consortium name="Pathogen Informatics"/>
        </authorList>
    </citation>
    <scope>NUCLEOTIDE SEQUENCE [LARGE SCALE GENOMIC DNA]</scope>
    <source>
        <strain>Denwood</strain>
        <strain evidence="2">Zambia</strain>
    </source>
</reference>
<dbReference type="EMBL" id="UZAL01033840">
    <property type="protein sequence ID" value="VDP64227.1"/>
    <property type="molecule type" value="Genomic_DNA"/>
</dbReference>
<keyword evidence="2" id="KW-1185">Reference proteome</keyword>
<organism evidence="1 2">
    <name type="scientific">Schistosoma mattheei</name>
    <dbReference type="NCBI Taxonomy" id="31246"/>
    <lineage>
        <taxon>Eukaryota</taxon>
        <taxon>Metazoa</taxon>
        <taxon>Spiralia</taxon>
        <taxon>Lophotrochozoa</taxon>
        <taxon>Platyhelminthes</taxon>
        <taxon>Trematoda</taxon>
        <taxon>Digenea</taxon>
        <taxon>Strigeidida</taxon>
        <taxon>Schistosomatoidea</taxon>
        <taxon>Schistosomatidae</taxon>
        <taxon>Schistosoma</taxon>
    </lineage>
</organism>
<evidence type="ECO:0000313" key="2">
    <source>
        <dbReference type="Proteomes" id="UP000269396"/>
    </source>
</evidence>